<keyword evidence="1" id="KW-1133">Transmembrane helix</keyword>
<feature type="transmembrane region" description="Helical" evidence="1">
    <location>
        <begin position="30"/>
        <end position="53"/>
    </location>
</feature>
<name>A0AA40DFM9_9PEZI</name>
<gene>
    <name evidence="2" type="ORF">QBC41DRAFT_311929</name>
</gene>
<feature type="transmembrane region" description="Helical" evidence="1">
    <location>
        <begin position="7"/>
        <end position="24"/>
    </location>
</feature>
<proteinExistence type="predicted"/>
<keyword evidence="1" id="KW-0472">Membrane</keyword>
<keyword evidence="3" id="KW-1185">Reference proteome</keyword>
<evidence type="ECO:0000313" key="3">
    <source>
        <dbReference type="Proteomes" id="UP001174997"/>
    </source>
</evidence>
<evidence type="ECO:0000256" key="1">
    <source>
        <dbReference type="SAM" id="Phobius"/>
    </source>
</evidence>
<sequence>MFFERESAWVVWMWLTGCLRGLWFGNAGKYMLNLGLTVRVWDVMMVVVVVVLWG</sequence>
<organism evidence="2 3">
    <name type="scientific">Cercophora samala</name>
    <dbReference type="NCBI Taxonomy" id="330535"/>
    <lineage>
        <taxon>Eukaryota</taxon>
        <taxon>Fungi</taxon>
        <taxon>Dikarya</taxon>
        <taxon>Ascomycota</taxon>
        <taxon>Pezizomycotina</taxon>
        <taxon>Sordariomycetes</taxon>
        <taxon>Sordariomycetidae</taxon>
        <taxon>Sordariales</taxon>
        <taxon>Lasiosphaeriaceae</taxon>
        <taxon>Cercophora</taxon>
    </lineage>
</organism>
<keyword evidence="1" id="KW-0812">Transmembrane</keyword>
<comment type="caution">
    <text evidence="2">The sequence shown here is derived from an EMBL/GenBank/DDBJ whole genome shotgun (WGS) entry which is preliminary data.</text>
</comment>
<reference evidence="2" key="1">
    <citation type="submission" date="2023-06" db="EMBL/GenBank/DDBJ databases">
        <title>Genome-scale phylogeny and comparative genomics of the fungal order Sordariales.</title>
        <authorList>
            <consortium name="Lawrence Berkeley National Laboratory"/>
            <person name="Hensen N."/>
            <person name="Bonometti L."/>
            <person name="Westerberg I."/>
            <person name="Brannstrom I.O."/>
            <person name="Guillou S."/>
            <person name="Cros-Aarteil S."/>
            <person name="Calhoun S."/>
            <person name="Haridas S."/>
            <person name="Kuo A."/>
            <person name="Mondo S."/>
            <person name="Pangilinan J."/>
            <person name="Riley R."/>
            <person name="Labutti K."/>
            <person name="Andreopoulos B."/>
            <person name="Lipzen A."/>
            <person name="Chen C."/>
            <person name="Yanf M."/>
            <person name="Daum C."/>
            <person name="Ng V."/>
            <person name="Clum A."/>
            <person name="Steindorff A."/>
            <person name="Ohm R."/>
            <person name="Martin F."/>
            <person name="Silar P."/>
            <person name="Natvig D."/>
            <person name="Lalanne C."/>
            <person name="Gautier V."/>
            <person name="Ament-Velasquez S.L."/>
            <person name="Kruys A."/>
            <person name="Hutchinson M.I."/>
            <person name="Powell A.J."/>
            <person name="Barry K."/>
            <person name="Miller A.N."/>
            <person name="Grigoriev I.V."/>
            <person name="Debuchy R."/>
            <person name="Gladieux P."/>
            <person name="Thoren M.H."/>
            <person name="Johannesson H."/>
        </authorList>
    </citation>
    <scope>NUCLEOTIDE SEQUENCE</scope>
    <source>
        <strain evidence="2">CBS 307.81</strain>
    </source>
</reference>
<dbReference type="PROSITE" id="PS51257">
    <property type="entry name" value="PROKAR_LIPOPROTEIN"/>
    <property type="match status" value="1"/>
</dbReference>
<dbReference type="Proteomes" id="UP001174997">
    <property type="component" value="Unassembled WGS sequence"/>
</dbReference>
<protein>
    <submittedName>
        <fullName evidence="2">Uncharacterized protein</fullName>
    </submittedName>
</protein>
<dbReference type="EMBL" id="JAULSY010000007">
    <property type="protein sequence ID" value="KAK0673294.1"/>
    <property type="molecule type" value="Genomic_DNA"/>
</dbReference>
<evidence type="ECO:0000313" key="2">
    <source>
        <dbReference type="EMBL" id="KAK0673294.1"/>
    </source>
</evidence>
<dbReference type="AlphaFoldDB" id="A0AA40DFM9"/>
<accession>A0AA40DFM9</accession>